<reference evidence="7" key="1">
    <citation type="submission" date="2020-01" db="EMBL/GenBank/DDBJ databases">
        <authorList>
            <consortium name="DOE Joint Genome Institute"/>
            <person name="Haridas S."/>
            <person name="Albert R."/>
            <person name="Binder M."/>
            <person name="Bloem J."/>
            <person name="Labutti K."/>
            <person name="Salamov A."/>
            <person name="Andreopoulos B."/>
            <person name="Baker S.E."/>
            <person name="Barry K."/>
            <person name="Bills G."/>
            <person name="Bluhm B.H."/>
            <person name="Cannon C."/>
            <person name="Castanera R."/>
            <person name="Culley D.E."/>
            <person name="Daum C."/>
            <person name="Ezra D."/>
            <person name="Gonzalez J.B."/>
            <person name="Henrissat B."/>
            <person name="Kuo A."/>
            <person name="Liang C."/>
            <person name="Lipzen A."/>
            <person name="Lutzoni F."/>
            <person name="Magnuson J."/>
            <person name="Mondo S."/>
            <person name="Nolan M."/>
            <person name="Ohm R."/>
            <person name="Pangilinan J."/>
            <person name="Park H.-J."/>
            <person name="Ramirez L."/>
            <person name="Alfaro M."/>
            <person name="Sun H."/>
            <person name="Tritt A."/>
            <person name="Yoshinaga Y."/>
            <person name="Zwiers L.-H."/>
            <person name="Turgeon B.G."/>
            <person name="Goodwin S.B."/>
            <person name="Spatafora J.W."/>
            <person name="Crous P.W."/>
            <person name="Grigoriev I.V."/>
        </authorList>
    </citation>
    <scope>NUCLEOTIDE SEQUENCE</scope>
    <source>
        <strain evidence="7">CBS 342.82</strain>
    </source>
</reference>
<protein>
    <submittedName>
        <fullName evidence="7">Uncharacterized protein</fullName>
    </submittedName>
</protein>
<dbReference type="InterPro" id="IPR011993">
    <property type="entry name" value="PH-like_dom_sf"/>
</dbReference>
<dbReference type="GO" id="GO:0034715">
    <property type="term" value="C:pICln-Sm protein complex"/>
    <property type="evidence" value="ECO:0007669"/>
    <property type="project" value="TreeGrafter"/>
</dbReference>
<evidence type="ECO:0000313" key="7">
    <source>
        <dbReference type="RefSeq" id="XP_033459776.1"/>
    </source>
</evidence>
<feature type="region of interest" description="Disordered" evidence="5">
    <location>
        <begin position="146"/>
        <end position="226"/>
    </location>
</feature>
<dbReference type="InterPro" id="IPR039924">
    <property type="entry name" value="ICln/Lot5/Saf5"/>
</dbReference>
<evidence type="ECO:0000256" key="2">
    <source>
        <dbReference type="ARBA" id="ARBA00004496"/>
    </source>
</evidence>
<evidence type="ECO:0000256" key="1">
    <source>
        <dbReference type="ARBA" id="ARBA00004123"/>
    </source>
</evidence>
<dbReference type="GO" id="GO:0045292">
    <property type="term" value="P:mRNA cis splicing, via spliceosome"/>
    <property type="evidence" value="ECO:0007669"/>
    <property type="project" value="TreeGrafter"/>
</dbReference>
<feature type="compositionally biased region" description="Polar residues" evidence="5">
    <location>
        <begin position="154"/>
        <end position="174"/>
    </location>
</feature>
<gene>
    <name evidence="7" type="ORF">K489DRAFT_215566</name>
</gene>
<dbReference type="OrthoDB" id="19714at2759"/>
<dbReference type="AlphaFoldDB" id="A0A6J3M3Z1"/>
<comment type="subcellular location">
    <subcellularLocation>
        <location evidence="2">Cytoplasm</location>
    </subcellularLocation>
    <subcellularLocation>
        <location evidence="1">Nucleus</location>
    </subcellularLocation>
</comment>
<evidence type="ECO:0000313" key="6">
    <source>
        <dbReference type="Proteomes" id="UP000504637"/>
    </source>
</evidence>
<keyword evidence="4" id="KW-0539">Nucleus</keyword>
<evidence type="ECO:0000256" key="3">
    <source>
        <dbReference type="ARBA" id="ARBA00022490"/>
    </source>
</evidence>
<dbReference type="Gene3D" id="2.30.29.30">
    <property type="entry name" value="Pleckstrin-homology domain (PH domain)/Phosphotyrosine-binding domain (PTB)"/>
    <property type="match status" value="1"/>
</dbReference>
<reference evidence="7" key="3">
    <citation type="submission" date="2025-08" db="UniProtKB">
        <authorList>
            <consortium name="RefSeq"/>
        </authorList>
    </citation>
    <scope>IDENTIFICATION</scope>
    <source>
        <strain evidence="7">CBS 342.82</strain>
    </source>
</reference>
<sequence length="313" mass="32593">MALRITSSPPALDDFTPLSEYNAQTPLTFDGKGVLHQLARATTVKIPTTEFEQNAELKQLAGANATSADEGGNVHIPDVDVWATNKYIVFYASKQSIGITVSYPSITITAQDGAEVLLELTLSPADVADEDIEVLQLRILPTSVEFPENDDRATNGTTSEAEQTNGSNTSTANGASAHPIPPSASLFHAISNCQELNPDPRLPGDEDDDDEMGGTGSGNAFFDETAPGATGWITSENMADFMDEDGNFRMPTGATVIGGDDEAGTYDDADGDVGGNVGGAGSVRRRDEAGLDGEGGAAGAGSGDGESKWQRTS</sequence>
<dbReference type="Pfam" id="PF03517">
    <property type="entry name" value="Voldacs"/>
    <property type="match status" value="1"/>
</dbReference>
<organism evidence="7">
    <name type="scientific">Dissoconium aciculare CBS 342.82</name>
    <dbReference type="NCBI Taxonomy" id="1314786"/>
    <lineage>
        <taxon>Eukaryota</taxon>
        <taxon>Fungi</taxon>
        <taxon>Dikarya</taxon>
        <taxon>Ascomycota</taxon>
        <taxon>Pezizomycotina</taxon>
        <taxon>Dothideomycetes</taxon>
        <taxon>Dothideomycetidae</taxon>
        <taxon>Mycosphaerellales</taxon>
        <taxon>Dissoconiaceae</taxon>
        <taxon>Dissoconium</taxon>
    </lineage>
</organism>
<dbReference type="GO" id="GO:0005681">
    <property type="term" value="C:spliceosomal complex"/>
    <property type="evidence" value="ECO:0007669"/>
    <property type="project" value="TreeGrafter"/>
</dbReference>
<accession>A0A6J3M3Z1</accession>
<dbReference type="RefSeq" id="XP_033459776.1">
    <property type="nucleotide sequence ID" value="XM_033599689.1"/>
</dbReference>
<feature type="region of interest" description="Disordered" evidence="5">
    <location>
        <begin position="259"/>
        <end position="313"/>
    </location>
</feature>
<dbReference type="Proteomes" id="UP000504637">
    <property type="component" value="Unplaced"/>
</dbReference>
<keyword evidence="6" id="KW-1185">Reference proteome</keyword>
<reference evidence="7" key="2">
    <citation type="submission" date="2020-04" db="EMBL/GenBank/DDBJ databases">
        <authorList>
            <consortium name="NCBI Genome Project"/>
        </authorList>
    </citation>
    <scope>NUCLEOTIDE SEQUENCE</scope>
    <source>
        <strain evidence="7">CBS 342.82</strain>
    </source>
</reference>
<feature type="compositionally biased region" description="Gly residues" evidence="5">
    <location>
        <begin position="272"/>
        <end position="281"/>
    </location>
</feature>
<feature type="compositionally biased region" description="Acidic residues" evidence="5">
    <location>
        <begin position="259"/>
        <end position="271"/>
    </location>
</feature>
<evidence type="ECO:0000256" key="4">
    <source>
        <dbReference type="ARBA" id="ARBA00023242"/>
    </source>
</evidence>
<dbReference type="PANTHER" id="PTHR21399:SF0">
    <property type="entry name" value="METHYLOSOME SUBUNIT PICLN"/>
    <property type="match status" value="1"/>
</dbReference>
<feature type="compositionally biased region" description="Gly residues" evidence="5">
    <location>
        <begin position="292"/>
        <end position="304"/>
    </location>
</feature>
<evidence type="ECO:0000256" key="5">
    <source>
        <dbReference type="SAM" id="MobiDB-lite"/>
    </source>
</evidence>
<keyword evidence="3" id="KW-0963">Cytoplasm</keyword>
<name>A0A6J3M3Z1_9PEZI</name>
<dbReference type="GO" id="GO:0000387">
    <property type="term" value="P:spliceosomal snRNP assembly"/>
    <property type="evidence" value="ECO:0007669"/>
    <property type="project" value="TreeGrafter"/>
</dbReference>
<dbReference type="PANTHER" id="PTHR21399">
    <property type="entry name" value="CHLORIDE CONDUCTANCE REGULATORY PROTEIN ICLN"/>
    <property type="match status" value="1"/>
</dbReference>
<proteinExistence type="predicted"/>
<dbReference type="GO" id="GO:0005829">
    <property type="term" value="C:cytosol"/>
    <property type="evidence" value="ECO:0007669"/>
    <property type="project" value="TreeGrafter"/>
</dbReference>
<dbReference type="GeneID" id="54357488"/>